<name>A0A228IJ96_9BURK</name>
<dbReference type="AlphaFoldDB" id="A0A228IJ96"/>
<evidence type="ECO:0000313" key="2">
    <source>
        <dbReference type="EMBL" id="OXI42500.1"/>
    </source>
</evidence>
<reference evidence="2 5" key="3">
    <citation type="submission" date="2017-08" db="EMBL/GenBank/DDBJ databases">
        <title>WGS of novel Burkholderia cepaca complex species.</title>
        <authorList>
            <person name="Lipuma J."/>
            <person name="Spilker T."/>
        </authorList>
    </citation>
    <scope>NUCLEOTIDE SEQUENCE [LARGE SCALE GENOMIC DNA]</scope>
    <source>
        <strain evidence="2 5">AU17325</strain>
    </source>
</reference>
<evidence type="ECO:0000313" key="7">
    <source>
        <dbReference type="Proteomes" id="UP000494301"/>
    </source>
</evidence>
<dbReference type="OrthoDB" id="8966486at2"/>
<evidence type="ECO:0000313" key="4">
    <source>
        <dbReference type="EMBL" id="VWC51810.1"/>
    </source>
</evidence>
<dbReference type="EMBL" id="CABVQG010000002">
    <property type="protein sequence ID" value="VWC51810.1"/>
    <property type="molecule type" value="Genomic_DNA"/>
</dbReference>
<reference evidence="1 7" key="4">
    <citation type="submission" date="2020-04" db="EMBL/GenBank/DDBJ databases">
        <authorList>
            <person name="Depoorter E."/>
        </authorList>
    </citation>
    <scope>NUCLEOTIDE SEQUENCE [LARGE SCALE GENOMIC DNA]</scope>
    <source>
        <strain evidence="1 7">BCC0217</strain>
        <strain evidence="3">LMG 13014</strain>
        <strain evidence="4 6">R-17378</strain>
    </source>
</reference>
<dbReference type="EMBL" id="CABWIL020000006">
    <property type="protein sequence ID" value="CAB3962856.1"/>
    <property type="molecule type" value="Genomic_DNA"/>
</dbReference>
<gene>
    <name evidence="3" type="ORF">BLA13014_00623</name>
    <name evidence="4" type="ORF">BLA17378_00910</name>
    <name evidence="1" type="ORF">BLA3211_01926</name>
    <name evidence="2" type="ORF">CFB84_21720</name>
</gene>
<evidence type="ECO:0000313" key="5">
    <source>
        <dbReference type="Proteomes" id="UP000214600"/>
    </source>
</evidence>
<sequence length="76" mass="8151">MAAKEVSKKKYLKILNKRLRAEPDAPAGASFAFYPLGAKAKQATGVASSEPRSKRELAKMAAIQRKAAEEFVVTGA</sequence>
<dbReference type="Proteomes" id="UP000494120">
    <property type="component" value="Unassembled WGS sequence"/>
</dbReference>
<dbReference type="Proteomes" id="UP000494261">
    <property type="component" value="Unassembled WGS sequence"/>
</dbReference>
<dbReference type="EMBL" id="CABVQC010000003">
    <property type="protein sequence ID" value="VWB19521.1"/>
    <property type="molecule type" value="Genomic_DNA"/>
</dbReference>
<dbReference type="RefSeq" id="WP_041493471.1">
    <property type="nucleotide sequence ID" value="NZ_CABVQC010000003.1"/>
</dbReference>
<evidence type="ECO:0000313" key="3">
    <source>
        <dbReference type="EMBL" id="VWB19521.1"/>
    </source>
</evidence>
<dbReference type="GeneID" id="99660812"/>
<dbReference type="EMBL" id="NKFA01000008">
    <property type="protein sequence ID" value="OXI42500.1"/>
    <property type="molecule type" value="Genomic_DNA"/>
</dbReference>
<keyword evidence="6" id="KW-1185">Reference proteome</keyword>
<evidence type="ECO:0000313" key="1">
    <source>
        <dbReference type="EMBL" id="CAB3962856.1"/>
    </source>
</evidence>
<proteinExistence type="predicted"/>
<dbReference type="Proteomes" id="UP000214600">
    <property type="component" value="Unassembled WGS sequence"/>
</dbReference>
<reference evidence="5" key="1">
    <citation type="submission" date="2017-06" db="EMBL/GenBank/DDBJ databases">
        <authorList>
            <person name="LiPuma J."/>
            <person name="Spilker T."/>
        </authorList>
    </citation>
    <scope>NUCLEOTIDE SEQUENCE [LARGE SCALE GENOMIC DNA]</scope>
    <source>
        <strain evidence="5">AU17325</strain>
    </source>
</reference>
<protein>
    <submittedName>
        <fullName evidence="2">Uncharacterized protein</fullName>
    </submittedName>
</protein>
<dbReference type="Proteomes" id="UP000494301">
    <property type="component" value="Unassembled WGS sequence"/>
</dbReference>
<organism evidence="2 5">
    <name type="scientific">Burkholderia aenigmatica</name>
    <dbReference type="NCBI Taxonomy" id="2015348"/>
    <lineage>
        <taxon>Bacteria</taxon>
        <taxon>Pseudomonadati</taxon>
        <taxon>Pseudomonadota</taxon>
        <taxon>Betaproteobacteria</taxon>
        <taxon>Burkholderiales</taxon>
        <taxon>Burkholderiaceae</taxon>
        <taxon>Burkholderia</taxon>
        <taxon>Burkholderia cepacia complex</taxon>
    </lineage>
</organism>
<reference evidence="2" key="2">
    <citation type="submission" date="2017-06" db="EMBL/GenBank/DDBJ databases">
        <authorList>
            <person name="Kim H.J."/>
            <person name="Triplett B.A."/>
        </authorList>
    </citation>
    <scope>NUCLEOTIDE SEQUENCE [LARGE SCALE GENOMIC DNA]</scope>
    <source>
        <strain evidence="2">AU17325</strain>
    </source>
</reference>
<accession>A0A228IJ96</accession>
<evidence type="ECO:0000313" key="6">
    <source>
        <dbReference type="Proteomes" id="UP000494120"/>
    </source>
</evidence>